<reference evidence="1" key="1">
    <citation type="submission" date="2020-10" db="EMBL/GenBank/DDBJ databases">
        <authorList>
            <person name="Kikuchi T."/>
        </authorList>
    </citation>
    <scope>NUCLEOTIDE SEQUENCE</scope>
    <source>
        <strain evidence="1">NKZ352</strain>
    </source>
</reference>
<comment type="caution">
    <text evidence="1">The sequence shown here is derived from an EMBL/GenBank/DDBJ whole genome shotgun (WGS) entry which is preliminary data.</text>
</comment>
<name>A0A8S1HDC8_9PELO</name>
<proteinExistence type="predicted"/>
<accession>A0A8S1HDC8</accession>
<keyword evidence="2" id="KW-1185">Reference proteome</keyword>
<dbReference type="EMBL" id="CAJGYM010000026">
    <property type="protein sequence ID" value="CAD6192288.1"/>
    <property type="molecule type" value="Genomic_DNA"/>
</dbReference>
<sequence>MPITFTSTKRSATSWCEVSWKLKSGGQTRLRYVRTIDCPHRSTAVYGSREQSASLLFPTLGASHLLLIRNNVPCPRKRLKVVFVQHLGKCHRTQATLFLPLLATSKADVGGARESSFCGWSSFPHSAAQKKTLRSAVGWRYAAAIVHSNCTRLSISGDPQLVTANLFVCLFGLLADNLSSDVLS</sequence>
<evidence type="ECO:0000313" key="2">
    <source>
        <dbReference type="Proteomes" id="UP000835052"/>
    </source>
</evidence>
<dbReference type="AlphaFoldDB" id="A0A8S1HDC8"/>
<dbReference type="Proteomes" id="UP000835052">
    <property type="component" value="Unassembled WGS sequence"/>
</dbReference>
<protein>
    <submittedName>
        <fullName evidence="1">Uncharacterized protein</fullName>
    </submittedName>
</protein>
<gene>
    <name evidence="1" type="ORF">CAUJ_LOCUS8207</name>
</gene>
<organism evidence="1 2">
    <name type="scientific">Caenorhabditis auriculariae</name>
    <dbReference type="NCBI Taxonomy" id="2777116"/>
    <lineage>
        <taxon>Eukaryota</taxon>
        <taxon>Metazoa</taxon>
        <taxon>Ecdysozoa</taxon>
        <taxon>Nematoda</taxon>
        <taxon>Chromadorea</taxon>
        <taxon>Rhabditida</taxon>
        <taxon>Rhabditina</taxon>
        <taxon>Rhabditomorpha</taxon>
        <taxon>Rhabditoidea</taxon>
        <taxon>Rhabditidae</taxon>
        <taxon>Peloderinae</taxon>
        <taxon>Caenorhabditis</taxon>
    </lineage>
</organism>
<evidence type="ECO:0000313" key="1">
    <source>
        <dbReference type="EMBL" id="CAD6192288.1"/>
    </source>
</evidence>